<sequence>MPSACKIEPDSIEDASQIIGVKRNLTEFSDDVHVSADAEETKGKKKTEVPAKKIRAEGKTQMTSLKDNVNVCTPDDSRKSSTLIADANDDKSKLSPKKEDVTYDVMSIVKGTGHKPSKGRNSDDNFSKERENASGLRVKKIMKRTAEGDKDSSVVVQEIREAVRNRSSTDVYRAAIARPKDEPVQKLTPSAVKLKKSMLEKGKVRENLTKKIYGNSSGKRRHAWVKDCEVEFWKYHCMRATKPEKIETLKSVLNLLRNNSHSSDIEQNPGPQIPFFLDYI</sequence>
<reference evidence="2" key="2">
    <citation type="submission" date="2023-06" db="EMBL/GenBank/DDBJ databases">
        <authorList>
            <person name="Swenson N.G."/>
            <person name="Wegrzyn J.L."/>
            <person name="Mcevoy S.L."/>
        </authorList>
    </citation>
    <scope>NUCLEOTIDE SEQUENCE</scope>
    <source>
        <strain evidence="2">NS2018</strain>
        <tissue evidence="2">Leaf</tissue>
    </source>
</reference>
<gene>
    <name evidence="2" type="ORF">LWI29_022332</name>
</gene>
<feature type="compositionally biased region" description="Basic and acidic residues" evidence="1">
    <location>
        <begin position="88"/>
        <end position="101"/>
    </location>
</feature>
<organism evidence="2 3">
    <name type="scientific">Acer saccharum</name>
    <name type="common">Sugar maple</name>
    <dbReference type="NCBI Taxonomy" id="4024"/>
    <lineage>
        <taxon>Eukaryota</taxon>
        <taxon>Viridiplantae</taxon>
        <taxon>Streptophyta</taxon>
        <taxon>Embryophyta</taxon>
        <taxon>Tracheophyta</taxon>
        <taxon>Spermatophyta</taxon>
        <taxon>Magnoliopsida</taxon>
        <taxon>eudicotyledons</taxon>
        <taxon>Gunneridae</taxon>
        <taxon>Pentapetalae</taxon>
        <taxon>rosids</taxon>
        <taxon>malvids</taxon>
        <taxon>Sapindales</taxon>
        <taxon>Sapindaceae</taxon>
        <taxon>Hippocastanoideae</taxon>
        <taxon>Acereae</taxon>
        <taxon>Acer</taxon>
    </lineage>
</organism>
<dbReference type="EMBL" id="JAUESC010000002">
    <property type="protein sequence ID" value="KAK0605054.1"/>
    <property type="molecule type" value="Genomic_DNA"/>
</dbReference>
<feature type="compositionally biased region" description="Basic and acidic residues" evidence="1">
    <location>
        <begin position="120"/>
        <end position="132"/>
    </location>
</feature>
<dbReference type="AlphaFoldDB" id="A0AA39TFZ3"/>
<keyword evidence="3" id="KW-1185">Reference proteome</keyword>
<name>A0AA39TFZ3_ACESA</name>
<protein>
    <submittedName>
        <fullName evidence="2">Uncharacterized protein</fullName>
    </submittedName>
</protein>
<reference evidence="2" key="1">
    <citation type="journal article" date="2022" name="Plant J.">
        <title>Strategies of tolerance reflected in two North American maple genomes.</title>
        <authorList>
            <person name="McEvoy S.L."/>
            <person name="Sezen U.U."/>
            <person name="Trouern-Trend A."/>
            <person name="McMahon S.M."/>
            <person name="Schaberg P.G."/>
            <person name="Yang J."/>
            <person name="Wegrzyn J.L."/>
            <person name="Swenson N.G."/>
        </authorList>
    </citation>
    <scope>NUCLEOTIDE SEQUENCE</scope>
    <source>
        <strain evidence="2">NS2018</strain>
    </source>
</reference>
<evidence type="ECO:0000313" key="2">
    <source>
        <dbReference type="EMBL" id="KAK0605054.1"/>
    </source>
</evidence>
<dbReference type="Proteomes" id="UP001168877">
    <property type="component" value="Unassembled WGS sequence"/>
</dbReference>
<evidence type="ECO:0000256" key="1">
    <source>
        <dbReference type="SAM" id="MobiDB-lite"/>
    </source>
</evidence>
<comment type="caution">
    <text evidence="2">The sequence shown here is derived from an EMBL/GenBank/DDBJ whole genome shotgun (WGS) entry which is preliminary data.</text>
</comment>
<proteinExistence type="predicted"/>
<feature type="region of interest" description="Disordered" evidence="1">
    <location>
        <begin position="68"/>
        <end position="134"/>
    </location>
</feature>
<evidence type="ECO:0000313" key="3">
    <source>
        <dbReference type="Proteomes" id="UP001168877"/>
    </source>
</evidence>
<accession>A0AA39TFZ3</accession>